<dbReference type="PANTHER" id="PTHR10701">
    <property type="entry name" value="SMALL NUCLEAR RIBONUCLEOPROTEIN-ASSOCIATED PROTEIN B AND N"/>
    <property type="match status" value="1"/>
</dbReference>
<accession>A0AAV1IAB3</accession>
<feature type="compositionally biased region" description="Pro residues" evidence="12">
    <location>
        <begin position="200"/>
        <end position="250"/>
    </location>
</feature>
<dbReference type="GO" id="GO:0070990">
    <property type="term" value="F:snRNP binding"/>
    <property type="evidence" value="ECO:0007669"/>
    <property type="project" value="TreeGrafter"/>
</dbReference>
<dbReference type="InterPro" id="IPR010920">
    <property type="entry name" value="LSM_dom_sf"/>
</dbReference>
<evidence type="ECO:0000256" key="9">
    <source>
        <dbReference type="ARBA" id="ARBA00023242"/>
    </source>
</evidence>
<keyword evidence="7 11" id="KW-0694">RNA-binding</keyword>
<dbReference type="PROSITE" id="PS52002">
    <property type="entry name" value="SM"/>
    <property type="match status" value="1"/>
</dbReference>
<keyword evidence="15" id="KW-1185">Reference proteome</keyword>
<dbReference type="Proteomes" id="UP001314263">
    <property type="component" value="Unassembled WGS sequence"/>
</dbReference>
<keyword evidence="4" id="KW-0963">Cytoplasm</keyword>
<evidence type="ECO:0000256" key="5">
    <source>
        <dbReference type="ARBA" id="ARBA00022664"/>
    </source>
</evidence>
<dbReference type="InterPro" id="IPR017131">
    <property type="entry name" value="snRNP-assoc_SmB/SmN"/>
</dbReference>
<dbReference type="InterPro" id="IPR047575">
    <property type="entry name" value="Sm"/>
</dbReference>
<dbReference type="CDD" id="cd01717">
    <property type="entry name" value="Sm_B"/>
    <property type="match status" value="1"/>
</dbReference>
<evidence type="ECO:0000256" key="1">
    <source>
        <dbReference type="ARBA" id="ARBA00004123"/>
    </source>
</evidence>
<feature type="domain" description="Sm" evidence="13">
    <location>
        <begin position="4"/>
        <end position="87"/>
    </location>
</feature>
<sequence length="250" mass="25590">MSVSKTSKLLNYINYRMRVTLIDGRHIVGRFMAFDRHMNLVLGDAEEFRKLAPKKGRSEEERDVRRVLGLVLLRGDEVISLTIEGPPPADISRVGKNQAAPAGPGMGRAAGRGLPTAAPGQAPAGLGAPARGVGGPAPGMMLPRPQVSAAPVMRPAPAAAPAAGGPPAASGPPPGMRPPPFAPQGGPPRPGGPPQFFRPGMPPPGMPPPGFRPGMPPPGAFPGGFPPRPGFPPGGFPPRPGFPPGGPPQQ</sequence>
<evidence type="ECO:0000256" key="12">
    <source>
        <dbReference type="SAM" id="MobiDB-lite"/>
    </source>
</evidence>
<keyword evidence="9 11" id="KW-0539">Nucleus</keyword>
<dbReference type="Gene3D" id="2.30.30.100">
    <property type="match status" value="1"/>
</dbReference>
<dbReference type="InterPro" id="IPR001163">
    <property type="entry name" value="Sm_dom_euk/arc"/>
</dbReference>
<dbReference type="GO" id="GO:0005737">
    <property type="term" value="C:cytoplasm"/>
    <property type="evidence" value="ECO:0007669"/>
    <property type="project" value="UniProtKB-SubCell"/>
</dbReference>
<dbReference type="EMBL" id="CAUYUE010000010">
    <property type="protein sequence ID" value="CAK0784308.1"/>
    <property type="molecule type" value="Genomic_DNA"/>
</dbReference>
<dbReference type="GO" id="GO:0005682">
    <property type="term" value="C:U5 snRNP"/>
    <property type="evidence" value="ECO:0007669"/>
    <property type="project" value="TreeGrafter"/>
</dbReference>
<evidence type="ECO:0000256" key="7">
    <source>
        <dbReference type="ARBA" id="ARBA00022884"/>
    </source>
</evidence>
<dbReference type="GO" id="GO:0005687">
    <property type="term" value="C:U4 snRNP"/>
    <property type="evidence" value="ECO:0007669"/>
    <property type="project" value="TreeGrafter"/>
</dbReference>
<evidence type="ECO:0000256" key="8">
    <source>
        <dbReference type="ARBA" id="ARBA00023187"/>
    </source>
</evidence>
<feature type="compositionally biased region" description="Pro residues" evidence="12">
    <location>
        <begin position="169"/>
        <end position="193"/>
    </location>
</feature>
<feature type="compositionally biased region" description="Low complexity" evidence="12">
    <location>
        <begin position="111"/>
        <end position="131"/>
    </location>
</feature>
<comment type="similarity">
    <text evidence="3 11">Belongs to the snRNP SmB/SmN family.</text>
</comment>
<comment type="caution">
    <text evidence="14">The sequence shown here is derived from an EMBL/GenBank/DDBJ whole genome shotgun (WGS) entry which is preliminary data.</text>
</comment>
<keyword evidence="8" id="KW-0508">mRNA splicing</keyword>
<keyword evidence="5" id="KW-0507">mRNA processing</keyword>
<reference evidence="14 15" key="1">
    <citation type="submission" date="2023-10" db="EMBL/GenBank/DDBJ databases">
        <authorList>
            <person name="Maclean D."/>
            <person name="Macfadyen A."/>
        </authorList>
    </citation>
    <scope>NUCLEOTIDE SEQUENCE [LARGE SCALE GENOMIC DNA]</scope>
</reference>
<name>A0AAV1IAB3_9CHLO</name>
<keyword evidence="6" id="KW-0677">Repeat</keyword>
<dbReference type="PANTHER" id="PTHR10701:SF0">
    <property type="entry name" value="SMALL NUCLEAR RIBONUCLEOPROTEIN-ASSOCIATED PROTEIN B"/>
    <property type="match status" value="1"/>
</dbReference>
<evidence type="ECO:0000259" key="13">
    <source>
        <dbReference type="PROSITE" id="PS52002"/>
    </source>
</evidence>
<evidence type="ECO:0000313" key="15">
    <source>
        <dbReference type="Proteomes" id="UP001314263"/>
    </source>
</evidence>
<dbReference type="AlphaFoldDB" id="A0AAV1IAB3"/>
<comment type="subcellular location">
    <subcellularLocation>
        <location evidence="2">Cytoplasm</location>
    </subcellularLocation>
    <subcellularLocation>
        <location evidence="1 11">Nucleus</location>
    </subcellularLocation>
</comment>
<evidence type="ECO:0000256" key="4">
    <source>
        <dbReference type="ARBA" id="ARBA00022490"/>
    </source>
</evidence>
<dbReference type="SUPFAM" id="SSF50182">
    <property type="entry name" value="Sm-like ribonucleoproteins"/>
    <property type="match status" value="1"/>
</dbReference>
<dbReference type="GO" id="GO:0005686">
    <property type="term" value="C:U2 snRNP"/>
    <property type="evidence" value="ECO:0007669"/>
    <property type="project" value="TreeGrafter"/>
</dbReference>
<dbReference type="GO" id="GO:0000398">
    <property type="term" value="P:mRNA splicing, via spliceosome"/>
    <property type="evidence" value="ECO:0007669"/>
    <property type="project" value="TreeGrafter"/>
</dbReference>
<organism evidence="14 15">
    <name type="scientific">Coccomyxa viridis</name>
    <dbReference type="NCBI Taxonomy" id="1274662"/>
    <lineage>
        <taxon>Eukaryota</taxon>
        <taxon>Viridiplantae</taxon>
        <taxon>Chlorophyta</taxon>
        <taxon>core chlorophytes</taxon>
        <taxon>Trebouxiophyceae</taxon>
        <taxon>Trebouxiophyceae incertae sedis</taxon>
        <taxon>Coccomyxaceae</taxon>
        <taxon>Coccomyxa</taxon>
    </lineage>
</organism>
<evidence type="ECO:0000256" key="11">
    <source>
        <dbReference type="PIRNR" id="PIRNR037187"/>
    </source>
</evidence>
<dbReference type="Pfam" id="PF01423">
    <property type="entry name" value="LSM"/>
    <property type="match status" value="1"/>
</dbReference>
<proteinExistence type="inferred from homology"/>
<dbReference type="GO" id="GO:0005685">
    <property type="term" value="C:U1 snRNP"/>
    <property type="evidence" value="ECO:0007669"/>
    <property type="project" value="TreeGrafter"/>
</dbReference>
<protein>
    <recommendedName>
        <fullName evidence="11">Small nuclear ribonucleoprotein-associated protein</fullName>
    </recommendedName>
</protein>
<evidence type="ECO:0000256" key="2">
    <source>
        <dbReference type="ARBA" id="ARBA00004496"/>
    </source>
</evidence>
<keyword evidence="10 11" id="KW-0687">Ribonucleoprotein</keyword>
<dbReference type="GO" id="GO:0046540">
    <property type="term" value="C:U4/U6 x U5 tri-snRNP complex"/>
    <property type="evidence" value="ECO:0007669"/>
    <property type="project" value="TreeGrafter"/>
</dbReference>
<evidence type="ECO:0000256" key="10">
    <source>
        <dbReference type="ARBA" id="ARBA00023274"/>
    </source>
</evidence>
<dbReference type="PIRSF" id="PIRSF037187">
    <property type="entry name" value="snRNP_SmB/SmN"/>
    <property type="match status" value="1"/>
</dbReference>
<dbReference type="GO" id="GO:0071013">
    <property type="term" value="C:catalytic step 2 spliceosome"/>
    <property type="evidence" value="ECO:0007669"/>
    <property type="project" value="TreeGrafter"/>
</dbReference>
<dbReference type="GO" id="GO:0003723">
    <property type="term" value="F:RNA binding"/>
    <property type="evidence" value="ECO:0007669"/>
    <property type="project" value="UniProtKB-KW"/>
</dbReference>
<evidence type="ECO:0000313" key="14">
    <source>
        <dbReference type="EMBL" id="CAK0784308.1"/>
    </source>
</evidence>
<dbReference type="SMART" id="SM00651">
    <property type="entry name" value="Sm"/>
    <property type="match status" value="1"/>
</dbReference>
<evidence type="ECO:0000256" key="6">
    <source>
        <dbReference type="ARBA" id="ARBA00022737"/>
    </source>
</evidence>
<gene>
    <name evidence="14" type="ORF">CVIRNUC_007512</name>
</gene>
<feature type="region of interest" description="Disordered" evidence="12">
    <location>
        <begin position="90"/>
        <end position="250"/>
    </location>
</feature>
<evidence type="ECO:0000256" key="3">
    <source>
        <dbReference type="ARBA" id="ARBA00009123"/>
    </source>
</evidence>
<dbReference type="GO" id="GO:0071004">
    <property type="term" value="C:U2-type prespliceosome"/>
    <property type="evidence" value="ECO:0007669"/>
    <property type="project" value="TreeGrafter"/>
</dbReference>
<dbReference type="InterPro" id="IPR050914">
    <property type="entry name" value="snRNP_SmB/NAA38-like"/>
</dbReference>
<feature type="compositionally biased region" description="Low complexity" evidence="12">
    <location>
        <begin position="147"/>
        <end position="168"/>
    </location>
</feature>